<keyword evidence="8 11" id="KW-0472">Membrane</keyword>
<dbReference type="InterPro" id="IPR010916">
    <property type="entry name" value="TonB_box_CS"/>
</dbReference>
<dbReference type="Gene3D" id="2.40.170.20">
    <property type="entry name" value="TonB-dependent receptor, beta-barrel domain"/>
    <property type="match status" value="1"/>
</dbReference>
<proteinExistence type="inferred from homology"/>
<gene>
    <name evidence="16" type="ORF">WB794_03705</name>
</gene>
<keyword evidence="3 11" id="KW-0813">Transport</keyword>
<evidence type="ECO:0000256" key="6">
    <source>
        <dbReference type="ARBA" id="ARBA00022729"/>
    </source>
</evidence>
<keyword evidence="10 11" id="KW-0998">Cell outer membrane</keyword>
<dbReference type="PROSITE" id="PS52016">
    <property type="entry name" value="TONB_DEPENDENT_REC_3"/>
    <property type="match status" value="1"/>
</dbReference>
<dbReference type="PANTHER" id="PTHR30069:SF29">
    <property type="entry name" value="HEMOGLOBIN AND HEMOGLOBIN-HAPTOGLOBIN-BINDING PROTEIN 1-RELATED"/>
    <property type="match status" value="1"/>
</dbReference>
<dbReference type="CDD" id="cd01347">
    <property type="entry name" value="ligand_gated_channel"/>
    <property type="match status" value="1"/>
</dbReference>
<keyword evidence="9 16" id="KW-0675">Receptor</keyword>
<feature type="domain" description="TonB-dependent receptor plug" evidence="15">
    <location>
        <begin position="53"/>
        <end position="162"/>
    </location>
</feature>
<comment type="subcellular location">
    <subcellularLocation>
        <location evidence="1 11">Cell outer membrane</location>
        <topology evidence="1 11">Multi-pass membrane protein</topology>
    </subcellularLocation>
</comment>
<dbReference type="PROSITE" id="PS00430">
    <property type="entry name" value="TONB_DEPENDENT_REC_1"/>
    <property type="match status" value="1"/>
</dbReference>
<reference evidence="16 17" key="1">
    <citation type="journal article" date="2016" name="Antonie Van Leeuwenhoek">
        <title>Denitratimonas tolerans gen. nov., sp. nov., a denitrifying bacterium isolated from a bioreactor for tannery wastewater treatment.</title>
        <authorList>
            <person name="Han S.I."/>
            <person name="Kim J.O."/>
            <person name="Lee Y.R."/>
            <person name="Ekpeghere K.I."/>
            <person name="Koh S.C."/>
            <person name="Whang K.S."/>
        </authorList>
    </citation>
    <scope>NUCLEOTIDE SEQUENCE [LARGE SCALE GENOMIC DNA]</scope>
    <source>
        <strain evidence="16 17">KACC 17565</strain>
    </source>
</reference>
<evidence type="ECO:0000256" key="11">
    <source>
        <dbReference type="PROSITE-ProRule" id="PRU01360"/>
    </source>
</evidence>
<evidence type="ECO:0000256" key="3">
    <source>
        <dbReference type="ARBA" id="ARBA00022448"/>
    </source>
</evidence>
<dbReference type="InterPro" id="IPR037066">
    <property type="entry name" value="Plug_dom_sf"/>
</dbReference>
<keyword evidence="4 11" id="KW-1134">Transmembrane beta strand</keyword>
<dbReference type="SUPFAM" id="SSF56935">
    <property type="entry name" value="Porins"/>
    <property type="match status" value="1"/>
</dbReference>
<comment type="similarity">
    <text evidence="2">Belongs to the TonB-dependent receptor family. Hemoglobin/haptoglobin binding protein subfamily.</text>
</comment>
<dbReference type="InterPro" id="IPR036942">
    <property type="entry name" value="Beta-barrel_TonB_sf"/>
</dbReference>
<feature type="domain" description="TonB-dependent receptor-like beta-barrel" evidence="14">
    <location>
        <begin position="266"/>
        <end position="706"/>
    </location>
</feature>
<evidence type="ECO:0000256" key="1">
    <source>
        <dbReference type="ARBA" id="ARBA00004571"/>
    </source>
</evidence>
<dbReference type="InterPro" id="IPR012910">
    <property type="entry name" value="Plug_dom"/>
</dbReference>
<dbReference type="GO" id="GO:0044718">
    <property type="term" value="P:siderophore transmembrane transport"/>
    <property type="evidence" value="ECO:0007669"/>
    <property type="project" value="TreeGrafter"/>
</dbReference>
<dbReference type="Pfam" id="PF00593">
    <property type="entry name" value="TonB_dep_Rec_b-barrel"/>
    <property type="match status" value="1"/>
</dbReference>
<dbReference type="NCBIfam" id="TIGR01786">
    <property type="entry name" value="TonB-hemlactrns"/>
    <property type="match status" value="1"/>
</dbReference>
<evidence type="ECO:0000256" key="8">
    <source>
        <dbReference type="ARBA" id="ARBA00023136"/>
    </source>
</evidence>
<protein>
    <submittedName>
        <fullName evidence="16">TonB-dependent hemoglobin/transferrin/lactoferrin family receptor</fullName>
    </submittedName>
</protein>
<feature type="short sequence motif" description="TonB box" evidence="12">
    <location>
        <begin position="40"/>
        <end position="46"/>
    </location>
</feature>
<name>A0AAW9R2F5_9GAMM</name>
<comment type="caution">
    <text evidence="16">The sequence shown here is derived from an EMBL/GenBank/DDBJ whole genome shotgun (WGS) entry which is preliminary data.</text>
</comment>
<dbReference type="Pfam" id="PF07715">
    <property type="entry name" value="Plug"/>
    <property type="match status" value="1"/>
</dbReference>
<dbReference type="PROSITE" id="PS51257">
    <property type="entry name" value="PROKAR_LIPOPROTEIN"/>
    <property type="match status" value="1"/>
</dbReference>
<evidence type="ECO:0000256" key="5">
    <source>
        <dbReference type="ARBA" id="ARBA00022692"/>
    </source>
</evidence>
<dbReference type="InterPro" id="IPR010949">
    <property type="entry name" value="TonB_Hb/transfer/lactofer_rcpt"/>
</dbReference>
<evidence type="ECO:0000313" key="17">
    <source>
        <dbReference type="Proteomes" id="UP001364472"/>
    </source>
</evidence>
<evidence type="ECO:0000256" key="13">
    <source>
        <dbReference type="SAM" id="SignalP"/>
    </source>
</evidence>
<feature type="signal peptide" evidence="13">
    <location>
        <begin position="1"/>
        <end position="20"/>
    </location>
</feature>
<evidence type="ECO:0000256" key="10">
    <source>
        <dbReference type="ARBA" id="ARBA00023237"/>
    </source>
</evidence>
<dbReference type="GO" id="GO:0015344">
    <property type="term" value="F:siderophore uptake transmembrane transporter activity"/>
    <property type="evidence" value="ECO:0007669"/>
    <property type="project" value="TreeGrafter"/>
</dbReference>
<feature type="chain" id="PRO_5043454780" evidence="13">
    <location>
        <begin position="21"/>
        <end position="752"/>
    </location>
</feature>
<evidence type="ECO:0000256" key="7">
    <source>
        <dbReference type="ARBA" id="ARBA00023077"/>
    </source>
</evidence>
<accession>A0AAW9R2F5</accession>
<evidence type="ECO:0000259" key="15">
    <source>
        <dbReference type="Pfam" id="PF07715"/>
    </source>
</evidence>
<evidence type="ECO:0000259" key="14">
    <source>
        <dbReference type="Pfam" id="PF00593"/>
    </source>
</evidence>
<dbReference type="EMBL" id="JBBDHC010000004">
    <property type="protein sequence ID" value="MEJ1248781.1"/>
    <property type="molecule type" value="Genomic_DNA"/>
</dbReference>
<keyword evidence="7 12" id="KW-0798">TonB box</keyword>
<evidence type="ECO:0000256" key="2">
    <source>
        <dbReference type="ARBA" id="ARBA00008143"/>
    </source>
</evidence>
<dbReference type="AlphaFoldDB" id="A0AAW9R2F5"/>
<dbReference type="PANTHER" id="PTHR30069">
    <property type="entry name" value="TONB-DEPENDENT OUTER MEMBRANE RECEPTOR"/>
    <property type="match status" value="1"/>
</dbReference>
<evidence type="ECO:0000256" key="4">
    <source>
        <dbReference type="ARBA" id="ARBA00022452"/>
    </source>
</evidence>
<evidence type="ECO:0000256" key="9">
    <source>
        <dbReference type="ARBA" id="ARBA00023170"/>
    </source>
</evidence>
<dbReference type="InterPro" id="IPR039426">
    <property type="entry name" value="TonB-dep_rcpt-like"/>
</dbReference>
<sequence>MTLRLLSLAILAAFSCPVLAQSAPPPDADANAEEATALDSIVVVASRAAEPLSQVVASVAQVERAELDQYLVHDLDGLVRYVPGVSVPREGHRFGGNGFAIRGLEGNRVRILVDGIPLADAYSIGQFASAGRDMVDMEMLERVEVLRGPASTLYGSDALAGVVAFRTRDPGDLLAFASAAHAFGARSAWDGIDDSHLVAGHWAGESASGRWQAMAAISRRDGHEADNRAWRAADAPNPVDYRREGALAKLVHDAGTAGQYTLSFDASRQRRETAVNSLRFGAGRYSTTYRLDGDDRDRRGRIGLSGQWHPGLAWLETLDAQIYAQDTTVRQESDQHRLADRATPYESLRWRRFDYDAQARGLSLVGQARHDGGRIGHWQVFGIDVSRHRYEGLRDGVETNLVTGETTSTVLGEPLPVRDFPNSDATSLALFWQDEMRLGEHLALIPGLRAEWYRLRPKPDAIFTEDFPDASPVDVNERETTPRLALRWSLGGGHSLFAQYARGFRAAPFGDVNIGLFLPVFNYEVRANPELRPESSHGLELGWRHVGETLRASVSLYENRFRDLIESRANLGIDPTTGALVFQSINRDRARIRGVESDLLWHLDRRFPGLRGWQLRGAMAWSQGDDTRRDVPLNTIDPARATLGLRFDADSNRWGSELAMVAVRRKTDIDHGTVELFASPGYARFDLYAWFEPWRGARVNAGLFNLGNRRYWEWATVRGLEADVRNLAANDESIGFYTSPGRNFSVSLSMEW</sequence>
<keyword evidence="17" id="KW-1185">Reference proteome</keyword>
<evidence type="ECO:0000256" key="12">
    <source>
        <dbReference type="PROSITE-ProRule" id="PRU10143"/>
    </source>
</evidence>
<dbReference type="Proteomes" id="UP001364472">
    <property type="component" value="Unassembled WGS sequence"/>
</dbReference>
<dbReference type="GO" id="GO:0009279">
    <property type="term" value="C:cell outer membrane"/>
    <property type="evidence" value="ECO:0007669"/>
    <property type="project" value="UniProtKB-SubCell"/>
</dbReference>
<evidence type="ECO:0000313" key="16">
    <source>
        <dbReference type="EMBL" id="MEJ1248781.1"/>
    </source>
</evidence>
<keyword evidence="6 13" id="KW-0732">Signal</keyword>
<dbReference type="Gene3D" id="2.170.130.10">
    <property type="entry name" value="TonB-dependent receptor, plug domain"/>
    <property type="match status" value="1"/>
</dbReference>
<keyword evidence="5 11" id="KW-0812">Transmembrane</keyword>
<dbReference type="InterPro" id="IPR000531">
    <property type="entry name" value="Beta-barrel_TonB"/>
</dbReference>
<organism evidence="16 17">
    <name type="scientific">Denitratimonas tolerans</name>
    <dbReference type="NCBI Taxonomy" id="1338420"/>
    <lineage>
        <taxon>Bacteria</taxon>
        <taxon>Pseudomonadati</taxon>
        <taxon>Pseudomonadota</taxon>
        <taxon>Gammaproteobacteria</taxon>
        <taxon>Lysobacterales</taxon>
        <taxon>Lysobacteraceae</taxon>
        <taxon>Denitratimonas</taxon>
    </lineage>
</organism>